<feature type="compositionally biased region" description="Low complexity" evidence="2">
    <location>
        <begin position="2057"/>
        <end position="2084"/>
    </location>
</feature>
<feature type="coiled-coil region" evidence="1">
    <location>
        <begin position="1139"/>
        <end position="1173"/>
    </location>
</feature>
<feature type="region of interest" description="Disordered" evidence="2">
    <location>
        <begin position="2996"/>
        <end position="3017"/>
    </location>
</feature>
<evidence type="ECO:0000313" key="3">
    <source>
        <dbReference type="EMBL" id="PNH07976.1"/>
    </source>
</evidence>
<gene>
    <name evidence="3" type="ORF">TSOC_005507</name>
</gene>
<evidence type="ECO:0000256" key="2">
    <source>
        <dbReference type="SAM" id="MobiDB-lite"/>
    </source>
</evidence>
<feature type="region of interest" description="Disordered" evidence="2">
    <location>
        <begin position="1551"/>
        <end position="1578"/>
    </location>
</feature>
<feature type="coiled-coil region" evidence="1">
    <location>
        <begin position="2249"/>
        <end position="2300"/>
    </location>
</feature>
<feature type="region of interest" description="Disordered" evidence="2">
    <location>
        <begin position="2212"/>
        <end position="2247"/>
    </location>
</feature>
<feature type="compositionally biased region" description="Polar residues" evidence="2">
    <location>
        <begin position="1883"/>
        <end position="1894"/>
    </location>
</feature>
<feature type="compositionally biased region" description="Gly residues" evidence="2">
    <location>
        <begin position="1997"/>
        <end position="2010"/>
    </location>
</feature>
<feature type="region of interest" description="Disordered" evidence="2">
    <location>
        <begin position="37"/>
        <end position="56"/>
    </location>
</feature>
<feature type="compositionally biased region" description="Basic and acidic residues" evidence="2">
    <location>
        <begin position="4471"/>
        <end position="4490"/>
    </location>
</feature>
<dbReference type="OrthoDB" id="540334at2759"/>
<feature type="coiled-coil region" evidence="1">
    <location>
        <begin position="4284"/>
        <end position="4313"/>
    </location>
</feature>
<feature type="region of interest" description="Disordered" evidence="2">
    <location>
        <begin position="4748"/>
        <end position="4797"/>
    </location>
</feature>
<feature type="compositionally biased region" description="Basic and acidic residues" evidence="2">
    <location>
        <begin position="2996"/>
        <end position="3013"/>
    </location>
</feature>
<feature type="compositionally biased region" description="Low complexity" evidence="2">
    <location>
        <begin position="4022"/>
        <end position="4031"/>
    </location>
</feature>
<feature type="compositionally biased region" description="Low complexity" evidence="2">
    <location>
        <begin position="4878"/>
        <end position="4902"/>
    </location>
</feature>
<feature type="coiled-coil region" evidence="1">
    <location>
        <begin position="1687"/>
        <end position="1797"/>
    </location>
</feature>
<feature type="coiled-coil region" evidence="1">
    <location>
        <begin position="455"/>
        <end position="482"/>
    </location>
</feature>
<feature type="compositionally biased region" description="Basic and acidic residues" evidence="2">
    <location>
        <begin position="2868"/>
        <end position="2888"/>
    </location>
</feature>
<proteinExistence type="predicted"/>
<protein>
    <submittedName>
        <fullName evidence="3">Uncharacterized protein</fullName>
    </submittedName>
</protein>
<name>A0A2J8A623_9CHLO</name>
<reference evidence="3 4" key="1">
    <citation type="journal article" date="2017" name="Mol. Biol. Evol.">
        <title>The 4-celled Tetrabaena socialis nuclear genome reveals the essential components for genetic control of cell number at the origin of multicellularity in the volvocine lineage.</title>
        <authorList>
            <person name="Featherston J."/>
            <person name="Arakaki Y."/>
            <person name="Hanschen E.R."/>
            <person name="Ferris P.J."/>
            <person name="Michod R.E."/>
            <person name="Olson B.J.S.C."/>
            <person name="Nozaki H."/>
            <person name="Durand P.M."/>
        </authorList>
    </citation>
    <scope>NUCLEOTIDE SEQUENCE [LARGE SCALE GENOMIC DNA]</scope>
    <source>
        <strain evidence="3 4">NIES-571</strain>
    </source>
</reference>
<feature type="region of interest" description="Disordered" evidence="2">
    <location>
        <begin position="5054"/>
        <end position="5073"/>
    </location>
</feature>
<feature type="region of interest" description="Disordered" evidence="2">
    <location>
        <begin position="2868"/>
        <end position="2899"/>
    </location>
</feature>
<feature type="compositionally biased region" description="Polar residues" evidence="2">
    <location>
        <begin position="1939"/>
        <end position="1951"/>
    </location>
</feature>
<feature type="compositionally biased region" description="Low complexity" evidence="2">
    <location>
        <begin position="1860"/>
        <end position="1869"/>
    </location>
</feature>
<feature type="region of interest" description="Disordered" evidence="2">
    <location>
        <begin position="2038"/>
        <end position="2144"/>
    </location>
</feature>
<feature type="compositionally biased region" description="Low complexity" evidence="2">
    <location>
        <begin position="1952"/>
        <end position="1961"/>
    </location>
</feature>
<dbReference type="PANTHER" id="PTHR45615">
    <property type="entry name" value="MYOSIN HEAVY CHAIN, NON-MUSCLE"/>
    <property type="match status" value="1"/>
</dbReference>
<feature type="compositionally biased region" description="Basic and acidic residues" evidence="2">
    <location>
        <begin position="2085"/>
        <end position="2094"/>
    </location>
</feature>
<feature type="region of interest" description="Disordered" evidence="2">
    <location>
        <begin position="3512"/>
        <end position="3533"/>
    </location>
</feature>
<feature type="region of interest" description="Disordered" evidence="2">
    <location>
        <begin position="1219"/>
        <end position="1277"/>
    </location>
</feature>
<dbReference type="EMBL" id="PGGS01000151">
    <property type="protein sequence ID" value="PNH07976.1"/>
    <property type="molecule type" value="Genomic_DNA"/>
</dbReference>
<feature type="region of interest" description="Disordered" evidence="2">
    <location>
        <begin position="4846"/>
        <end position="4917"/>
    </location>
</feature>
<feature type="compositionally biased region" description="Low complexity" evidence="2">
    <location>
        <begin position="4662"/>
        <end position="4673"/>
    </location>
</feature>
<feature type="compositionally biased region" description="Basic and acidic residues" evidence="2">
    <location>
        <begin position="1333"/>
        <end position="1351"/>
    </location>
</feature>
<feature type="region of interest" description="Disordered" evidence="2">
    <location>
        <begin position="2595"/>
        <end position="2632"/>
    </location>
</feature>
<feature type="compositionally biased region" description="Basic and acidic residues" evidence="2">
    <location>
        <begin position="5128"/>
        <end position="5142"/>
    </location>
</feature>
<evidence type="ECO:0000256" key="1">
    <source>
        <dbReference type="SAM" id="Coils"/>
    </source>
</evidence>
<feature type="compositionally biased region" description="Low complexity" evidence="2">
    <location>
        <begin position="4682"/>
        <end position="4693"/>
    </location>
</feature>
<evidence type="ECO:0000313" key="4">
    <source>
        <dbReference type="Proteomes" id="UP000236333"/>
    </source>
</evidence>
<accession>A0A2J8A623</accession>
<feature type="compositionally biased region" description="Gly residues" evidence="2">
    <location>
        <begin position="4498"/>
        <end position="4509"/>
    </location>
</feature>
<feature type="region of interest" description="Disordered" evidence="2">
    <location>
        <begin position="4022"/>
        <end position="4043"/>
    </location>
</feature>
<feature type="region of interest" description="Disordered" evidence="2">
    <location>
        <begin position="2507"/>
        <end position="2538"/>
    </location>
</feature>
<feature type="coiled-coil region" evidence="1">
    <location>
        <begin position="3262"/>
        <end position="3296"/>
    </location>
</feature>
<organism evidence="3 4">
    <name type="scientific">Tetrabaena socialis</name>
    <dbReference type="NCBI Taxonomy" id="47790"/>
    <lineage>
        <taxon>Eukaryota</taxon>
        <taxon>Viridiplantae</taxon>
        <taxon>Chlorophyta</taxon>
        <taxon>core chlorophytes</taxon>
        <taxon>Chlorophyceae</taxon>
        <taxon>CS clade</taxon>
        <taxon>Chlamydomonadales</taxon>
        <taxon>Tetrabaenaceae</taxon>
        <taxon>Tetrabaena</taxon>
    </lineage>
</organism>
<feature type="region of interest" description="Disordered" evidence="2">
    <location>
        <begin position="728"/>
        <end position="748"/>
    </location>
</feature>
<feature type="coiled-coil region" evidence="1">
    <location>
        <begin position="222"/>
        <end position="256"/>
    </location>
</feature>
<keyword evidence="4" id="KW-1185">Reference proteome</keyword>
<comment type="caution">
    <text evidence="3">The sequence shown here is derived from an EMBL/GenBank/DDBJ whole genome shotgun (WGS) entry which is preliminary data.</text>
</comment>
<feature type="compositionally biased region" description="Low complexity" evidence="2">
    <location>
        <begin position="1310"/>
        <end position="1323"/>
    </location>
</feature>
<feature type="region of interest" description="Disordered" evidence="2">
    <location>
        <begin position="4454"/>
        <end position="4515"/>
    </location>
</feature>
<keyword evidence="1" id="KW-0175">Coiled coil</keyword>
<feature type="region of interest" description="Disordered" evidence="2">
    <location>
        <begin position="797"/>
        <end position="830"/>
    </location>
</feature>
<feature type="compositionally biased region" description="Polar residues" evidence="2">
    <location>
        <begin position="2016"/>
        <end position="2026"/>
    </location>
</feature>
<feature type="region of interest" description="Disordered" evidence="2">
    <location>
        <begin position="5125"/>
        <end position="5155"/>
    </location>
</feature>
<feature type="region of interest" description="Disordered" evidence="2">
    <location>
        <begin position="4641"/>
        <end position="4718"/>
    </location>
</feature>
<dbReference type="PANTHER" id="PTHR45615:SF66">
    <property type="entry name" value="CARD DOMAIN-CONTAINING PROTEIN"/>
    <property type="match status" value="1"/>
</dbReference>
<feature type="compositionally biased region" description="Acidic residues" evidence="2">
    <location>
        <begin position="2235"/>
        <end position="2244"/>
    </location>
</feature>
<feature type="coiled-coil region" evidence="1">
    <location>
        <begin position="3200"/>
        <end position="3237"/>
    </location>
</feature>
<feature type="compositionally biased region" description="Low complexity" evidence="2">
    <location>
        <begin position="5143"/>
        <end position="5153"/>
    </location>
</feature>
<feature type="region of interest" description="Disordered" evidence="2">
    <location>
        <begin position="1860"/>
        <end position="2026"/>
    </location>
</feature>
<feature type="compositionally biased region" description="Polar residues" evidence="2">
    <location>
        <begin position="2517"/>
        <end position="2529"/>
    </location>
</feature>
<dbReference type="Proteomes" id="UP000236333">
    <property type="component" value="Unassembled WGS sequence"/>
</dbReference>
<feature type="coiled-coil region" evidence="1">
    <location>
        <begin position="978"/>
        <end position="1026"/>
    </location>
</feature>
<feature type="region of interest" description="Disordered" evidence="2">
    <location>
        <begin position="1305"/>
        <end position="1369"/>
    </location>
</feature>
<sequence length="5377" mass="562444">MEPGVPLMQLAVAADIRTTLFRRALLLLDEAQAGLEEFGTQQGPRGADGTPGGSTQLAVMASPGGLPLDPALAGALVPYGGSVLERALAVFVQGRSSTVGRAVDAVERVQREVEDLLTAFEQEFPPMLPGSGGDLDGRGGLAAGQPSEELLRLAAATTAAAGRCRVRAAQAAQAALHMYDASAKQAAAAAQATTRALELQASAEQHSASGNLAQALDDIRMANRLRDESSEAARSSRQMQQEYLRHRREAQEAHAQADAAMRHAYSLERDALRSSGQAAAREQAMWQGRYDGLAQQMGALQVQAASWDSQADEAVARAEEAQQQADVEMAAGNYDAGNALMEEAVRAQEQAGYLRAQAAGAREAAHRLMPEVHATGERLELAAQQLQELLQGEADELAALCDTADGATTLHEELVRVYDERLAQDRQQYDLLLSQGRTAEADALAVHIGTWGELLDVARQDRDASRAEAEALKARLQEVTRLAQDDGSEAFLEEAPRTGGAFEQLRGAADRASRVAHAAELLSRGLAATAGPDPSPEAPQRSSGGELLMQTELHRQRTERLIQQLSVERRQLEDGRGSEQPPDQAGALLDSVAISHLIGTVEAAQLLGLWKQRAEQAGSGIDELNRTWAALEEAASTHADEAVRLEEQALAEEQAGRTEEAAATMARADELHRTAEGLRLEADKARATILAREKASTEAQAQSKLLLQGLQQVEQEAKLVQQELRNRGLDMGPEASTRPGTGPAVSRLASIGRPTASGLQHEPHDELATVMMASPGMLSRASSLATLSAAHEGATAPGAATTWAGHQDDRLSPLSTRSMLGAAGGGTDPQAAAVRRELEAHASSSVPPLPSCRHVAMLQAWDGPAALAAALQPPNVDQAALPAASAHSAHVQAQALDCASLAELQQGRDAERQLRGQSLAAGLPEGSVLAEVAGRAVRGSSTVLATSDLVVDALTLHADCQGSLGSGLAALRRAMAARLSAEQEHAASQAELAALQAQARGSEELDAELRQQIRQLERQLAAFEAQGGSAQALTTRYELQRAQNKHADAAAQGGQLRASWEGARARATHAHAKTAEAGASVATFRAALLLVADAAREADEGAAHAAEGYGHAVAALAASARADLSLLGGGAEPNATHSRAAVEEHLDSHAREVARTQRNIAAARGLMEAAAAESALDASRRAAAAEQAAADAAVLYPAYTPAPRPEREDDAEIVPALPTSNPLAARQPGSLFPGPAGTPDSGKGADVAAFGSGHGSDDSWGRRPSGHDPSAAAPPAFIPLGNVPQALSVLDAELADLRSRHQRAVGQLQSAPAAHEASDAEAAGRQQALKSELASRLREAERELDSVRETQHSGIESSPGEVQASHDRLQTHEQQVAMLQRALHACDALDACRSAVQRTQASLRANELEAQHQDGVVALLATAAEQCRAAVNEAQSALVGAGPQTAGPLRQRLELLNAKAAEIGRLQDAAQAEGDAIQTRRRQLEEQLAVDESAVRLQEELLQQAQQASGSAAAVLAWERKLGAARADVQQLEAPLRATLAKAHASAGVAQTMSANAAQHRRQAADLAHQASQQREDARRLAALGQHLEADAANSLADSLQQQADGLLAQAEQMEEDAWRLQTESQAMQGDADRANAHAAASSSLVEQVSSSSWVWRSGAAGSHQYDPTVVSATALQLHRAATLKLYDASQKQAAAAEQQAALAKVEMDLADLEAQASGSGGQRPDSLATAMINLARAKQNASQLRTNLRAVQQEMEQDRSAATVSSRGAVKADENLEHMEQQVQDLQQQAAEILAGPSPSMEPHASLAQALTGASYEQPAAPSGQVLYSNITFGGALLAAPHAVDAFAASAQAGAAAASSSTTPAVSAPTLGMEGSGLPFRSSPSFTGSQDSPRANPGSPNMLAAGEGDSAHPAPDLGEGSTHGGRGYAPSLPATIGPRSNSARELQQLQRSGSISAARSGGSGRQPADSDPSRFSLGLDRRQQGQPSEPASRFLIGGGGGSEGGGGQYGDLPSARTQSHNDTVNVPLTRLRRGAANQPSLLGIPSPAVSPSGRHQAAPSSTTSRPPSRAPSRQVSRSPSRAVLTRDRFEEARSPQSASSAVFNPRALLKLPPVPPDQRGAALQLPYGAASPGTPQGYAESDAGQEAGTAAALLEKVANRSLRPLSVVKFGVQAAIASQQAAGGAGGKPGDAEAARRNTNALGDAYMALHKEDSRNGSDSSKAASSELGREDQGSDNDEDDEPDTKMYRTVKQRLGELEGRILALRRQGDTASTAVEILARKQEQVSTDLAEARELDEEQQGAVLDHGEALMALKEAEAALCHKQADRLDDEAAACQDALHYAVVDARLRRERHRVGERCDALTGKAQALAMEAQGFEADATDAAECISLAAAKGGRPSRAYDVTLAQRSLKQFVEEQEARVQSSGKRAAESRFAAARLAATARDAMAKRLLVEKHAACNKALYLSAVELADANEQVAKVAAQGQQYRLAHMKAVADSRAARVQQLNKARAAAEHGTSSPTSKPNSVTAARAQQPPPPELLEATACAAEAIQLCEEEMAGDASAALRVLRMRMDKISALAQLYQASADCGDFAADASLEPPGGNTASAVEPEEEQQQQRPKPPPSEAAKRGAQVAAAQAAIDDLDRACALAADFRAMCVEAAAAHAVLCDARVDACAPQEAGPWGRRLVVEVAADDEEVAAQERRLASLEVQLPLVQDQLGAALQAADYRVAAGQLREAQQDLARAAAAAGEAAEEIEASVAVHREALAMLRSHLDSVVEEAALFRAGGDALQAAAANEAARRLADIALADETRLVALAHEAQLKRDEQAMAQAAAAELQQVADSSDHLAELLIKILDRQQEARAASDDVDKLAAEQQRREKEERQQQELAEGASKDADLLQHRSMQCRADLRFSDADANLVEARQCRDSAQQHASLAAAARQAGAAALKQLEASVHHRDRLLSGVRMLHAGAQHLQGALSCMRNKHHLVRKLRDEEHARRLDPQRAGEQSRLKPGGRAAELEVLRTQIAASTSTIQHHLASKASYVSAADHLLLATGSLCQAAECAALADGLMQELVKCRMTAASSAGVVSHRSSSRQVDEQTHLLELRHRCLRGSIAALQAIGTAAQRASEARQDQVSLSDQAAALVSDLAAKILEAEANADEAAKLEAAMRGAAVDEDDEENFKAKLMVNALLQQAETYRGEATALQGRITELKEQEAAADAAAADLEAALGRLRLDYRQILEALDLTSRICHCQDQEAALQSQARALVAELTQLNREAVGMESKVEQLRQQLTSASHSASVEDVSNLMMVMQQMGAKASAHRAQEAQRRAELEGNEAECGRLAGDVGVMVVRCERVLQASETQEEIRQLSARIQQLRGDLAPAQASHDECERMLESLRQQGAQPSPVEDAETLAEMTSSMTSARHPQQAAAVQASVALAEQMLEVHAQRTQVLQAAVSACEAARSRCGDVLGHQEQLLQHAEWRSRLLRLQEELQAVAASHAGKAQEMRAAVGQGPEGSANGGGGEKVVGRGSSGADLCAQAAAIRSASEAAEQLQLAEAEQELAARASSLAAEVHGHVARLQALSDQTRPVGQRLGLAASTALSAVRLQLARVDIAASQGQELSAMHGAIGSIQSLAAQIQGFLEAADRHTRAGQGREGALARGQAAAAQEALQLTLAAMHGSRQRLVELGTRMGEAADQLVLAEERSAQVARPASVARSIAEYASGASELLFGCAVRRHGTMELVCSAAHAARRAAINRREHAASSNAAKQLEKGGKAEAAFVVALAAAALERSLTRAEADRRFFEAQSVHETDAGASGDLVAEMHGDLAALSVRRLRHVDELEACEVEHQQLGGHLEAVQRSLQAARVVLQQRRGELQSLGGHIEAHRADALVLVKRGKDAQATVRRDAVDSFTHQLADMAEEVLSLERLCRTIAEHHLTLIGLHAKSEARVGLLSQLHRLYSAAIGHTLDARDAYNGHTSCLREAAVLGVKRCQQEAVVAELERKVREAEESASQLQAASTARVGGAPGAEDMGELDPEKALRAVTLANARLQLARQQRVRAEQLALSLRGESAQAELAAEASQLCIIKARQRAEDAQGLVATILTMLGASNALGSDPDVLRAALASTALLEGAADDGRQPAPGTDSQHGLLAAAQLHSVTLQALTEASAKVVEALEVAAAADESRSRAHASGRAAQAARDAAELQRTAARELSLAAQDAGLAQQVHRLKHGWRLGGAGAASHGGGRVLGLHDASGLGAPASSPPGNGLKGAAGAERLSGAAAAAEAEAERNQHEAAYLEAATAQELKLVSKLLARRPGAGVVGDAGDDKAAAAAHHRPAPARVPPPFPCVQVSCLEQQHALLRRAADCLLEMARHGIRAEANASAGMTAPEAASLMATCKQLSLQHAAALTLGAPLDACKRAEACLRASLGAVQQARQLRQQALSPHLQVAGPSTASGDGSSHRIDADGERVAGDGRRAAASDSQRLAGGGPAAQGGSGSSLNYSRSDAASGIRAGAPMGHFAYETAAEKSTAARAALGRRQDELLVEEEWVLQRVQEVDAEATQLLLEGSAAAQAFDERWAAASSSAPAAVEWLERAAAGQGENALAVVSVARSSRAVDAAYGAVGGTPPRKGAVLLTGGEEHDPYDSGRSSDAPAPSSWPSFVQHQISSAADPEAAGARAAPVLDEQPSSDATYGEQLDPASSDDARGIDSDLIALAAAAVSRAKAAAALLSAREHTTRPAAGQHPLSHHERPAGSPPPLRSREPVFAHSSLGPPEPAMAAAARARGGSTAVDALAGIRASRTFRAPDGAGHGSAAVSAASALRADARTLAGVPRGSAHREAPGHAAPPGTHMYGSRTDPLHSSYTATQGTATTAAPTAPSKATPTAAADAPPPAVTQRPSLVAARPQTPVLSRLSLPDGLDPGTAAQLLMLWSAAALHYQRAQHMQDGCVVQLERQWEAVQARLQGLQAEQAQARGAGRAVDAAAAADAAARWQQRAGHLHSACQRKSDEAARFRVLARRATAMGERLQLLSATAIAPADRRHGHAPPLQHAGPGDLGGLLQPNLVPRLPGSVLAGSGVQPALERLHGGLEQQVAALRGMADELQQHGQRLFAKASERSDKLKRARAESARSTAPRATAALSKSHAYAEQAAVLAERAAEQSARAGLLQDHAEALAEAGEFDALVAAGQPRGACWAAAQAQLRGGEDLAREAAQALQRAKEELEGRGAAFARALEAAAAALSVLSAQRSRDRESLLAQGDAARLCVVRAQLKCKAQQAAGDTAAADKYRRAAEGWARQADKLRRDAMAAAAAAEELSGRARSLGGLGSGLRPCIAALEGYLDEQMEAWAAAALSRVQPQAAPWR</sequence>